<dbReference type="AlphaFoldDB" id="A0A655SCI4"/>
<gene>
    <name evidence="1" type="ORF">ERS013165_03809</name>
</gene>
<sequence length="57" mass="6818">MMMNIEALEQVSLTLWKKKLSNEQLEYFANEVKFILKAKYISVRTVCIINWSIKSRH</sequence>
<organism evidence="1 2">
    <name type="scientific">Vibrio cholerae</name>
    <dbReference type="NCBI Taxonomy" id="666"/>
    <lineage>
        <taxon>Bacteria</taxon>
        <taxon>Pseudomonadati</taxon>
        <taxon>Pseudomonadota</taxon>
        <taxon>Gammaproteobacteria</taxon>
        <taxon>Vibrionales</taxon>
        <taxon>Vibrionaceae</taxon>
        <taxon>Vibrio</taxon>
    </lineage>
</organism>
<reference evidence="1 2" key="1">
    <citation type="submission" date="2015-07" db="EMBL/GenBank/DDBJ databases">
        <authorList>
            <consortium name="Pathogen Informatics"/>
        </authorList>
    </citation>
    <scope>NUCLEOTIDE SEQUENCE [LARGE SCALE GENOMIC DNA]</scope>
    <source>
        <strain evidence="1 2">A51</strain>
    </source>
</reference>
<proteinExistence type="predicted"/>
<name>A0A655SCI4_VIBCL</name>
<protein>
    <submittedName>
        <fullName evidence="1">Uncharacterized protein</fullName>
    </submittedName>
</protein>
<evidence type="ECO:0000313" key="1">
    <source>
        <dbReference type="EMBL" id="CSB20392.1"/>
    </source>
</evidence>
<evidence type="ECO:0000313" key="2">
    <source>
        <dbReference type="Proteomes" id="UP000044806"/>
    </source>
</evidence>
<dbReference type="Proteomes" id="UP000044806">
    <property type="component" value="Unassembled WGS sequence"/>
</dbReference>
<accession>A0A655SCI4</accession>
<dbReference type="EMBL" id="CWOW01000049">
    <property type="protein sequence ID" value="CSB20392.1"/>
    <property type="molecule type" value="Genomic_DNA"/>
</dbReference>